<name>A0A9Q9S4K5_FUSFU</name>
<comment type="caution">
    <text evidence="2">The sequence shown here is derived from an EMBL/GenBank/DDBJ whole genome shotgun (WGS) entry which is preliminary data.</text>
</comment>
<evidence type="ECO:0000256" key="1">
    <source>
        <dbReference type="SAM" id="MobiDB-lite"/>
    </source>
</evidence>
<proteinExistence type="predicted"/>
<gene>
    <name evidence="2" type="ORF">C2S_12712</name>
</gene>
<sequence>MIVGRRTDGQPLARGVAAREPITTTRNRKGIPVARRTPVLASAMSVAGTNHRMQPYPYPEQKVNVS</sequence>
<protein>
    <submittedName>
        <fullName evidence="2">Uncharacterized protein</fullName>
    </submittedName>
</protein>
<feature type="region of interest" description="Disordered" evidence="1">
    <location>
        <begin position="1"/>
        <end position="36"/>
    </location>
</feature>
<dbReference type="EMBL" id="CABFJX010000417">
    <property type="protein sequence ID" value="VTT82863.1"/>
    <property type="molecule type" value="Genomic_DNA"/>
</dbReference>
<accession>A0A9Q9S4K5</accession>
<reference evidence="2" key="1">
    <citation type="submission" date="2019-05" db="EMBL/GenBank/DDBJ databases">
        <authorList>
            <person name="Piombo E."/>
        </authorList>
    </citation>
    <scope>NUCLEOTIDE SEQUENCE</scope>
    <source>
        <strain evidence="2">C2S</strain>
    </source>
</reference>
<evidence type="ECO:0000313" key="3">
    <source>
        <dbReference type="Proteomes" id="UP000760494"/>
    </source>
</evidence>
<evidence type="ECO:0000313" key="2">
    <source>
        <dbReference type="EMBL" id="VTT82863.1"/>
    </source>
</evidence>
<dbReference type="AlphaFoldDB" id="A0A9Q9S4K5"/>
<organism evidence="2 3">
    <name type="scientific">Fusarium fujikuroi</name>
    <name type="common">Bakanae and foot rot disease fungus</name>
    <name type="synonym">Gibberella fujikuroi</name>
    <dbReference type="NCBI Taxonomy" id="5127"/>
    <lineage>
        <taxon>Eukaryota</taxon>
        <taxon>Fungi</taxon>
        <taxon>Dikarya</taxon>
        <taxon>Ascomycota</taxon>
        <taxon>Pezizomycotina</taxon>
        <taxon>Sordariomycetes</taxon>
        <taxon>Hypocreomycetidae</taxon>
        <taxon>Hypocreales</taxon>
        <taxon>Nectriaceae</taxon>
        <taxon>Fusarium</taxon>
        <taxon>Fusarium fujikuroi species complex</taxon>
    </lineage>
</organism>
<dbReference type="Proteomes" id="UP000760494">
    <property type="component" value="Unassembled WGS sequence"/>
</dbReference>
<feature type="non-terminal residue" evidence="2">
    <location>
        <position position="66"/>
    </location>
</feature>